<feature type="transmembrane region" description="Helical" evidence="1">
    <location>
        <begin position="6"/>
        <end position="28"/>
    </location>
</feature>
<reference evidence="3" key="1">
    <citation type="submission" date="2017-09" db="EMBL/GenBank/DDBJ databases">
        <authorList>
            <person name="Varghese N."/>
            <person name="Submissions S."/>
        </authorList>
    </citation>
    <scope>NUCLEOTIDE SEQUENCE [LARGE SCALE GENOMIC DNA]</scope>
    <source>
        <strain evidence="3">DSM 2913</strain>
    </source>
</reference>
<dbReference type="RefSeq" id="WP_219350203.1">
    <property type="nucleotide sequence ID" value="NZ_OBEN01000002.1"/>
</dbReference>
<accession>A0A285NVC7</accession>
<name>A0A285NVC7_9AQUI</name>
<dbReference type="EMBL" id="OBEN01000002">
    <property type="protein sequence ID" value="SNZ13444.1"/>
    <property type="molecule type" value="Genomic_DNA"/>
</dbReference>
<evidence type="ECO:0000313" key="3">
    <source>
        <dbReference type="Proteomes" id="UP000218627"/>
    </source>
</evidence>
<keyword evidence="1" id="KW-0812">Transmembrane</keyword>
<feature type="non-terminal residue" evidence="2">
    <location>
        <position position="1"/>
    </location>
</feature>
<evidence type="ECO:0000313" key="2">
    <source>
        <dbReference type="EMBL" id="SNZ13444.1"/>
    </source>
</evidence>
<sequence>YELYDLFVFFVSHSNIISPLWGAFLLFFKQSQEIAEQTGKSIEVIIVGAQVELRSCERRLRGDLP</sequence>
<organism evidence="2 3">
    <name type="scientific">Hydrogenobacter hydrogenophilus</name>
    <dbReference type="NCBI Taxonomy" id="35835"/>
    <lineage>
        <taxon>Bacteria</taxon>
        <taxon>Pseudomonadati</taxon>
        <taxon>Aquificota</taxon>
        <taxon>Aquificia</taxon>
        <taxon>Aquificales</taxon>
        <taxon>Aquificaceae</taxon>
        <taxon>Hydrogenobacter</taxon>
    </lineage>
</organism>
<keyword evidence="1" id="KW-0472">Membrane</keyword>
<evidence type="ECO:0000256" key="1">
    <source>
        <dbReference type="SAM" id="Phobius"/>
    </source>
</evidence>
<dbReference type="AlphaFoldDB" id="A0A285NVC7"/>
<dbReference type="Proteomes" id="UP000218627">
    <property type="component" value="Unassembled WGS sequence"/>
</dbReference>
<protein>
    <submittedName>
        <fullName evidence="2">Uncharacterized protein</fullName>
    </submittedName>
</protein>
<keyword evidence="1" id="KW-1133">Transmembrane helix</keyword>
<keyword evidence="3" id="KW-1185">Reference proteome</keyword>
<gene>
    <name evidence="2" type="ORF">SAMN06265353_0763</name>
</gene>
<proteinExistence type="predicted"/>